<dbReference type="RefSeq" id="WP_046510052.1">
    <property type="nucleotide sequence ID" value="NZ_LANI01000035.1"/>
</dbReference>
<dbReference type="AlphaFoldDB" id="A0A0M2R0Y3"/>
<proteinExistence type="predicted"/>
<sequence>MDQLDLPKDVIWSDRRFWFEDLEAEYSQSGAQAPSEQACALMIDLQATFCVGAWAATIILCSSIIQAQIKEHGTQLSWIDPKELSWMNKLRNRIVHGDKRKPGITIQDQWTRRDDWEQRARKAVELTFKSLYPVGAVSLLD</sequence>
<dbReference type="Proteomes" id="UP000034491">
    <property type="component" value="Unassembled WGS sequence"/>
</dbReference>
<protein>
    <recommendedName>
        <fullName evidence="3">RiboL-PSP-HEPN domain-containing protein</fullName>
    </recommendedName>
</protein>
<reference evidence="1 2" key="1">
    <citation type="submission" date="2015-03" db="EMBL/GenBank/DDBJ databases">
        <title>Genome sequence of Kiloniella sp. P1-1, isolated from the gut microflora of Pacific white shrimp, Penaeus vannamei.</title>
        <authorList>
            <person name="Shao Z."/>
            <person name="Wang L."/>
            <person name="Li X."/>
        </authorList>
    </citation>
    <scope>NUCLEOTIDE SEQUENCE [LARGE SCALE GENOMIC DNA]</scope>
    <source>
        <strain evidence="1 2">P1-1</strain>
    </source>
</reference>
<gene>
    <name evidence="1" type="ORF">WH95_19315</name>
</gene>
<keyword evidence="2" id="KW-1185">Reference proteome</keyword>
<name>A0A0M2R0Y3_9PROT</name>
<dbReference type="EMBL" id="LANI01000035">
    <property type="protein sequence ID" value="KKJ75291.1"/>
    <property type="molecule type" value="Genomic_DNA"/>
</dbReference>
<dbReference type="OrthoDB" id="1493988at2"/>
<evidence type="ECO:0000313" key="2">
    <source>
        <dbReference type="Proteomes" id="UP000034491"/>
    </source>
</evidence>
<comment type="caution">
    <text evidence="1">The sequence shown here is derived from an EMBL/GenBank/DDBJ whole genome shotgun (WGS) entry which is preliminary data.</text>
</comment>
<evidence type="ECO:0008006" key="3">
    <source>
        <dbReference type="Google" id="ProtNLM"/>
    </source>
</evidence>
<accession>A0A0M2R0Y3</accession>
<organism evidence="1 2">
    <name type="scientific">Kiloniella litopenaei</name>
    <dbReference type="NCBI Taxonomy" id="1549748"/>
    <lineage>
        <taxon>Bacteria</taxon>
        <taxon>Pseudomonadati</taxon>
        <taxon>Pseudomonadota</taxon>
        <taxon>Alphaproteobacteria</taxon>
        <taxon>Rhodospirillales</taxon>
        <taxon>Kiloniellaceae</taxon>
        <taxon>Kiloniella</taxon>
    </lineage>
</organism>
<evidence type="ECO:0000313" key="1">
    <source>
        <dbReference type="EMBL" id="KKJ75291.1"/>
    </source>
</evidence>